<dbReference type="EMBL" id="KN826803">
    <property type="protein sequence ID" value="KIK77870.1"/>
    <property type="molecule type" value="Genomic_DNA"/>
</dbReference>
<proteinExistence type="predicted"/>
<sequence>MPFLSVAPRKTGLTTTSSVGQAIAVPSPHMSMFPDTTTRSWTLTMFLDSRRSSVPVQKLVVSKTKVLRGLWDQRGGDCFLTNDSYVCSILLPAHRMYHVHREVARHVRFT</sequence>
<reference evidence="1 2" key="1">
    <citation type="submission" date="2014-04" db="EMBL/GenBank/DDBJ databases">
        <authorList>
            <consortium name="DOE Joint Genome Institute"/>
            <person name="Kuo A."/>
            <person name="Kohler A."/>
            <person name="Jargeat P."/>
            <person name="Nagy L.G."/>
            <person name="Floudas D."/>
            <person name="Copeland A."/>
            <person name="Barry K.W."/>
            <person name="Cichocki N."/>
            <person name="Veneault-Fourrey C."/>
            <person name="LaButti K."/>
            <person name="Lindquist E.A."/>
            <person name="Lipzen A."/>
            <person name="Lundell T."/>
            <person name="Morin E."/>
            <person name="Murat C."/>
            <person name="Sun H."/>
            <person name="Tunlid A."/>
            <person name="Henrissat B."/>
            <person name="Grigoriev I.V."/>
            <person name="Hibbett D.S."/>
            <person name="Martin F."/>
            <person name="Nordberg H.P."/>
            <person name="Cantor M.N."/>
            <person name="Hua S.X."/>
        </authorList>
    </citation>
    <scope>NUCLEOTIDE SEQUENCE [LARGE SCALE GENOMIC DNA]</scope>
    <source>
        <strain evidence="1 2">Ve08.2h10</strain>
    </source>
</reference>
<organism evidence="1 2">
    <name type="scientific">Paxillus rubicundulus Ve08.2h10</name>
    <dbReference type="NCBI Taxonomy" id="930991"/>
    <lineage>
        <taxon>Eukaryota</taxon>
        <taxon>Fungi</taxon>
        <taxon>Dikarya</taxon>
        <taxon>Basidiomycota</taxon>
        <taxon>Agaricomycotina</taxon>
        <taxon>Agaricomycetes</taxon>
        <taxon>Agaricomycetidae</taxon>
        <taxon>Boletales</taxon>
        <taxon>Paxilineae</taxon>
        <taxon>Paxillaceae</taxon>
        <taxon>Paxillus</taxon>
    </lineage>
</organism>
<dbReference type="AlphaFoldDB" id="A0A0D0DIH0"/>
<protein>
    <submittedName>
        <fullName evidence="1">Uncharacterized protein</fullName>
    </submittedName>
</protein>
<reference evidence="2" key="2">
    <citation type="submission" date="2015-01" db="EMBL/GenBank/DDBJ databases">
        <title>Evolutionary Origins and Diversification of the Mycorrhizal Mutualists.</title>
        <authorList>
            <consortium name="DOE Joint Genome Institute"/>
            <consortium name="Mycorrhizal Genomics Consortium"/>
            <person name="Kohler A."/>
            <person name="Kuo A."/>
            <person name="Nagy L.G."/>
            <person name="Floudas D."/>
            <person name="Copeland A."/>
            <person name="Barry K.W."/>
            <person name="Cichocki N."/>
            <person name="Veneault-Fourrey C."/>
            <person name="LaButti K."/>
            <person name="Lindquist E.A."/>
            <person name="Lipzen A."/>
            <person name="Lundell T."/>
            <person name="Morin E."/>
            <person name="Murat C."/>
            <person name="Riley R."/>
            <person name="Ohm R."/>
            <person name="Sun H."/>
            <person name="Tunlid A."/>
            <person name="Henrissat B."/>
            <person name="Grigoriev I.V."/>
            <person name="Hibbett D.S."/>
            <person name="Martin F."/>
        </authorList>
    </citation>
    <scope>NUCLEOTIDE SEQUENCE [LARGE SCALE GENOMIC DNA]</scope>
    <source>
        <strain evidence="2">Ve08.2h10</strain>
    </source>
</reference>
<keyword evidence="2" id="KW-1185">Reference proteome</keyword>
<evidence type="ECO:0000313" key="1">
    <source>
        <dbReference type="EMBL" id="KIK77870.1"/>
    </source>
</evidence>
<dbReference type="InParanoid" id="A0A0D0DIH0"/>
<evidence type="ECO:0000313" key="2">
    <source>
        <dbReference type="Proteomes" id="UP000054538"/>
    </source>
</evidence>
<name>A0A0D0DIH0_9AGAM</name>
<gene>
    <name evidence="1" type="ORF">PAXRUDRAFT_355009</name>
</gene>
<dbReference type="HOGENOM" id="CLU_2171847_0_0_1"/>
<accession>A0A0D0DIH0</accession>
<dbReference type="Proteomes" id="UP000054538">
    <property type="component" value="Unassembled WGS sequence"/>
</dbReference>